<evidence type="ECO:0000313" key="2">
    <source>
        <dbReference type="Proteomes" id="UP001054837"/>
    </source>
</evidence>
<evidence type="ECO:0000313" key="1">
    <source>
        <dbReference type="EMBL" id="GIY55579.1"/>
    </source>
</evidence>
<protein>
    <submittedName>
        <fullName evidence="1">Uncharacterized protein</fullName>
    </submittedName>
</protein>
<organism evidence="1 2">
    <name type="scientific">Caerostris darwini</name>
    <dbReference type="NCBI Taxonomy" id="1538125"/>
    <lineage>
        <taxon>Eukaryota</taxon>
        <taxon>Metazoa</taxon>
        <taxon>Ecdysozoa</taxon>
        <taxon>Arthropoda</taxon>
        <taxon>Chelicerata</taxon>
        <taxon>Arachnida</taxon>
        <taxon>Araneae</taxon>
        <taxon>Araneomorphae</taxon>
        <taxon>Entelegynae</taxon>
        <taxon>Araneoidea</taxon>
        <taxon>Araneidae</taxon>
        <taxon>Caerostris</taxon>
    </lineage>
</organism>
<accession>A0AAV4UD02</accession>
<keyword evidence="2" id="KW-1185">Reference proteome</keyword>
<dbReference type="AlphaFoldDB" id="A0AAV4UD02"/>
<comment type="caution">
    <text evidence="1">The sequence shown here is derived from an EMBL/GenBank/DDBJ whole genome shotgun (WGS) entry which is preliminary data.</text>
</comment>
<gene>
    <name evidence="1" type="ORF">CDAR_453801</name>
</gene>
<reference evidence="1 2" key="1">
    <citation type="submission" date="2021-06" db="EMBL/GenBank/DDBJ databases">
        <title>Caerostris darwini draft genome.</title>
        <authorList>
            <person name="Kono N."/>
            <person name="Arakawa K."/>
        </authorList>
    </citation>
    <scope>NUCLEOTIDE SEQUENCE [LARGE SCALE GENOMIC DNA]</scope>
</reference>
<proteinExistence type="predicted"/>
<sequence>MLQLTITKLQNTLNTVRRADRFGSFPAKQDLVKVWGIDLAPDILTCHKRRLSALATGAQSEPVISHNIDSPPDPERNANTRRLFFLSNLTIYGEVFLRGDKKYVVHGFMGNHY</sequence>
<dbReference type="EMBL" id="BPLQ01011093">
    <property type="protein sequence ID" value="GIY55579.1"/>
    <property type="molecule type" value="Genomic_DNA"/>
</dbReference>
<dbReference type="Proteomes" id="UP001054837">
    <property type="component" value="Unassembled WGS sequence"/>
</dbReference>
<name>A0AAV4UD02_9ARAC</name>